<evidence type="ECO:0000259" key="10">
    <source>
        <dbReference type="Pfam" id="PF02670"/>
    </source>
</evidence>
<feature type="binding site" evidence="9">
    <location>
        <position position="218"/>
    </location>
    <ligand>
        <name>1-deoxy-D-xylulose 5-phosphate</name>
        <dbReference type="ChEBI" id="CHEBI:57792"/>
    </ligand>
</feature>
<dbReference type="HAMAP" id="MF_00183">
    <property type="entry name" value="DXP_reductoisom"/>
    <property type="match status" value="1"/>
</dbReference>
<dbReference type="PIRSF" id="PIRSF006205">
    <property type="entry name" value="Dxp_reductismrs"/>
    <property type="match status" value="1"/>
</dbReference>
<feature type="binding site" evidence="9">
    <location>
        <position position="199"/>
    </location>
    <ligand>
        <name>1-deoxy-D-xylulose 5-phosphate</name>
        <dbReference type="ChEBI" id="CHEBI:57792"/>
    </ligand>
</feature>
<evidence type="ECO:0000313" key="14">
    <source>
        <dbReference type="Proteomes" id="UP000053405"/>
    </source>
</evidence>
<dbReference type="FunFam" id="3.40.50.720:FF:000045">
    <property type="entry name" value="1-deoxy-D-xylulose 5-phosphate reductoisomerase"/>
    <property type="match status" value="1"/>
</dbReference>
<feature type="binding site" evidence="9">
    <location>
        <position position="152"/>
    </location>
    <ligand>
        <name>1-deoxy-D-xylulose 5-phosphate</name>
        <dbReference type="ChEBI" id="CHEBI:57792"/>
    </ligand>
</feature>
<comment type="catalytic activity">
    <reaction evidence="8">
        <text>2-C-methyl-D-erythritol 4-phosphate + NADP(+) = 1-deoxy-D-xylulose 5-phosphate + NADPH + H(+)</text>
        <dbReference type="Rhea" id="RHEA:13717"/>
        <dbReference type="ChEBI" id="CHEBI:15378"/>
        <dbReference type="ChEBI" id="CHEBI:57783"/>
        <dbReference type="ChEBI" id="CHEBI:57792"/>
        <dbReference type="ChEBI" id="CHEBI:58262"/>
        <dbReference type="ChEBI" id="CHEBI:58349"/>
        <dbReference type="EC" id="1.1.1.267"/>
    </reaction>
    <physiologicalReaction direction="right-to-left" evidence="8">
        <dbReference type="Rhea" id="RHEA:13719"/>
    </physiologicalReaction>
</comment>
<accession>L7LEZ4</accession>
<dbReference type="eggNOG" id="COG0743">
    <property type="taxonomic scope" value="Bacteria"/>
</dbReference>
<dbReference type="Pfam" id="PF02670">
    <property type="entry name" value="DXP_reductoisom"/>
    <property type="match status" value="1"/>
</dbReference>
<dbReference type="GO" id="GO:0016853">
    <property type="term" value="F:isomerase activity"/>
    <property type="evidence" value="ECO:0007669"/>
    <property type="project" value="UniProtKB-KW"/>
</dbReference>
<feature type="binding site" evidence="9">
    <location>
        <position position="40"/>
    </location>
    <ligand>
        <name>NADPH</name>
        <dbReference type="ChEBI" id="CHEBI:57783"/>
    </ligand>
</feature>
<dbReference type="InterPro" id="IPR036169">
    <property type="entry name" value="DXPR_C_sf"/>
</dbReference>
<name>L7LEZ4_9ACTN</name>
<comment type="function">
    <text evidence="9">Catalyzes the NADPH-dependent rearrangement and reduction of 1-deoxy-D-xylulose-5-phosphate (DXP) to 2-C-methyl-D-erythritol 4-phosphate (MEP).</text>
</comment>
<feature type="binding site" evidence="9">
    <location>
        <position position="126"/>
    </location>
    <ligand>
        <name>NADPH</name>
        <dbReference type="ChEBI" id="CHEBI:57783"/>
    </ligand>
</feature>
<dbReference type="RefSeq" id="WP_005943173.1">
    <property type="nucleotide sequence ID" value="NZ_ATVK01000023.1"/>
</dbReference>
<feature type="binding site" evidence="9">
    <location>
        <position position="151"/>
    </location>
    <ligand>
        <name>1-deoxy-D-xylulose 5-phosphate</name>
        <dbReference type="ChEBI" id="CHEBI:57792"/>
    </ligand>
</feature>
<dbReference type="PANTHER" id="PTHR30525:SF0">
    <property type="entry name" value="1-DEOXY-D-XYLULOSE 5-PHOSPHATE REDUCTOISOMERASE, CHLOROPLASTIC"/>
    <property type="match status" value="1"/>
</dbReference>
<evidence type="ECO:0000256" key="3">
    <source>
        <dbReference type="ARBA" id="ARBA00022723"/>
    </source>
</evidence>
<dbReference type="SUPFAM" id="SSF51735">
    <property type="entry name" value="NAD(P)-binding Rossmann-fold domains"/>
    <property type="match status" value="1"/>
</dbReference>
<keyword evidence="5 9" id="KW-0560">Oxidoreductase</keyword>
<evidence type="ECO:0000256" key="4">
    <source>
        <dbReference type="ARBA" id="ARBA00022857"/>
    </source>
</evidence>
<comment type="caution">
    <text evidence="9">Lacks conserved residue(s) required for the propagation of feature annotation.</text>
</comment>
<dbReference type="STRING" id="1121927.GOHSU_45_00120"/>
<dbReference type="Gene3D" id="1.10.1740.10">
    <property type="match status" value="1"/>
</dbReference>
<keyword evidence="14" id="KW-1185">Reference proteome</keyword>
<feature type="binding site" evidence="9">
    <location>
        <position position="212"/>
    </location>
    <ligand>
        <name>1-deoxy-D-xylulose 5-phosphate</name>
        <dbReference type="ChEBI" id="CHEBI:57792"/>
    </ligand>
</feature>
<dbReference type="InterPro" id="IPR036291">
    <property type="entry name" value="NAD(P)-bd_dom_sf"/>
</dbReference>
<sequence>MTGVTTRVLILGSTGSIGTQALEVIAEHPERFEVAGLGAGGGNLDLLARQAAQTGLGPRQLAVADAGAATALSDRLDGPVLGGTQAMVRLIEETEADVVLNGVVGSIGLAPSLAALHSGARLALANKESLVAGGALVLDAAAPGQIVPVDSEHSAIAQCLRGGSAEEVDRLVLTASGGPFRGWTAEQVRDVTPEQAGRHPTWSMGPMITLNSATLVNKALEVIEAHLLFGVPYDRIDVTVHPQSIVHSMVTFTDGATIAKASPPSMKLPIALALGWPDRVPGSSPACDFSQAAQWTFEPVDEEVFPAIAVARRAGEAGGTLTAIYNAANEVAAEAFFAGAITFPEIVEIIAAVVAQADQWTSPPGTVEEVLAADRWARERAAVLVRTRQPWIEST</sequence>
<dbReference type="SUPFAM" id="SSF69055">
    <property type="entry name" value="1-deoxy-D-xylulose-5-phosphate reductoisomerase, C-terminal domain"/>
    <property type="match status" value="1"/>
</dbReference>
<feature type="binding site" evidence="9">
    <location>
        <position position="221"/>
    </location>
    <ligand>
        <name>1-deoxy-D-xylulose 5-phosphate</name>
        <dbReference type="ChEBI" id="CHEBI:57792"/>
    </ligand>
</feature>
<comment type="cofactor">
    <cofactor evidence="9">
        <name>Mg(2+)</name>
        <dbReference type="ChEBI" id="CHEBI:18420"/>
    </cofactor>
    <cofactor evidence="9">
        <name>Mn(2+)</name>
        <dbReference type="ChEBI" id="CHEBI:29035"/>
    </cofactor>
</comment>
<dbReference type="NCBIfam" id="TIGR00243">
    <property type="entry name" value="Dxr"/>
    <property type="match status" value="1"/>
</dbReference>
<feature type="domain" description="1-deoxy-D-xylulose 5-phosphate reductoisomerase C-terminal" evidence="11">
    <location>
        <begin position="146"/>
        <end position="229"/>
    </location>
</feature>
<feature type="binding site" evidence="9">
    <location>
        <position position="127"/>
    </location>
    <ligand>
        <name>1-deoxy-D-xylulose 5-phosphate</name>
        <dbReference type="ChEBI" id="CHEBI:57792"/>
    </ligand>
</feature>
<evidence type="ECO:0000313" key="13">
    <source>
        <dbReference type="EMBL" id="GAC58647.1"/>
    </source>
</evidence>
<dbReference type="GO" id="GO:0070402">
    <property type="term" value="F:NADPH binding"/>
    <property type="evidence" value="ECO:0007669"/>
    <property type="project" value="InterPro"/>
</dbReference>
<dbReference type="InterPro" id="IPR013644">
    <property type="entry name" value="DXP_reductoisomerase_C"/>
</dbReference>
<evidence type="ECO:0000256" key="6">
    <source>
        <dbReference type="ARBA" id="ARBA00023211"/>
    </source>
</evidence>
<comment type="caution">
    <text evidence="13">The sequence shown here is derived from an EMBL/GenBank/DDBJ whole genome shotgun (WGS) entry which is preliminary data.</text>
</comment>
<keyword evidence="7 9" id="KW-0414">Isoprene biosynthesis</keyword>
<organism evidence="13 14">
    <name type="scientific">Gordonia hirsuta DSM 44140 = NBRC 16056</name>
    <dbReference type="NCBI Taxonomy" id="1121927"/>
    <lineage>
        <taxon>Bacteria</taxon>
        <taxon>Bacillati</taxon>
        <taxon>Actinomycetota</taxon>
        <taxon>Actinomycetes</taxon>
        <taxon>Mycobacteriales</taxon>
        <taxon>Gordoniaceae</taxon>
        <taxon>Gordonia</taxon>
    </lineage>
</organism>
<feature type="binding site" evidence="9">
    <location>
        <position position="14"/>
    </location>
    <ligand>
        <name>NADPH</name>
        <dbReference type="ChEBI" id="CHEBI:57783"/>
    </ligand>
</feature>
<protein>
    <recommendedName>
        <fullName evidence="9">1-deoxy-D-xylulose 5-phosphate reductoisomerase</fullName>
        <shortName evidence="9">DXP reductoisomerase</shortName>
        <ecNumber evidence="9">1.1.1.267</ecNumber>
    </recommendedName>
    <alternativeName>
        <fullName evidence="9">1-deoxyxylulose-5-phosphate reductoisomerase</fullName>
    </alternativeName>
    <alternativeName>
        <fullName evidence="9">2-C-methyl-D-erythritol 4-phosphate synthase</fullName>
    </alternativeName>
</protein>
<evidence type="ECO:0000256" key="8">
    <source>
        <dbReference type="ARBA" id="ARBA00048543"/>
    </source>
</evidence>
<keyword evidence="4 9" id="KW-0521">NADP</keyword>
<feature type="binding site" evidence="9">
    <location>
        <position position="152"/>
    </location>
    <ligand>
        <name>Mn(2+)</name>
        <dbReference type="ChEBI" id="CHEBI:29035"/>
    </ligand>
</feature>
<keyword evidence="3 9" id="KW-0479">Metal-binding</keyword>
<evidence type="ECO:0000256" key="1">
    <source>
        <dbReference type="ARBA" id="ARBA00005094"/>
    </source>
</evidence>
<dbReference type="AlphaFoldDB" id="L7LEZ4"/>
<comment type="pathway">
    <text evidence="1 9">Isoprenoid biosynthesis; isopentenyl diphosphate biosynthesis via DXP pathway; isopentenyl diphosphate from 1-deoxy-D-xylulose 5-phosphate: step 1/6.</text>
</comment>
<feature type="binding site" evidence="9">
    <location>
        <position position="43"/>
    </location>
    <ligand>
        <name>NADPH</name>
        <dbReference type="ChEBI" id="CHEBI:57783"/>
    </ligand>
</feature>
<evidence type="ECO:0000256" key="5">
    <source>
        <dbReference type="ARBA" id="ARBA00023002"/>
    </source>
</evidence>
<keyword evidence="9" id="KW-0460">Magnesium</keyword>
<keyword evidence="6 9" id="KW-0464">Manganese</keyword>
<evidence type="ECO:0000256" key="2">
    <source>
        <dbReference type="ARBA" id="ARBA00006825"/>
    </source>
</evidence>
<dbReference type="Pfam" id="PF08436">
    <property type="entry name" value="DXP_redisom_C"/>
    <property type="match status" value="1"/>
</dbReference>
<reference evidence="13 14" key="1">
    <citation type="submission" date="2012-12" db="EMBL/GenBank/DDBJ databases">
        <title>Whole genome shotgun sequence of Gordonia hirsuta NBRC 16056.</title>
        <authorList>
            <person name="Isaki-Nakamura S."/>
            <person name="Hosoyama A."/>
            <person name="Tsuchikane K."/>
            <person name="Katsumata H."/>
            <person name="Baba S."/>
            <person name="Yamazaki S."/>
            <person name="Fujita N."/>
        </authorList>
    </citation>
    <scope>NUCLEOTIDE SEQUENCE [LARGE SCALE GENOMIC DNA]</scope>
    <source>
        <strain evidence="13 14">NBRC 16056</strain>
    </source>
</reference>
<dbReference type="GO" id="GO:0051484">
    <property type="term" value="P:isopentenyl diphosphate biosynthetic process, methylerythritol 4-phosphate pathway involved in terpenoid biosynthetic process"/>
    <property type="evidence" value="ECO:0007669"/>
    <property type="project" value="UniProtKB-ARBA"/>
</dbReference>
<dbReference type="EC" id="1.1.1.267" evidence="9"/>
<dbReference type="SUPFAM" id="SSF55347">
    <property type="entry name" value="Glyceraldehyde-3-phosphate dehydrogenase-like, C-terminal domain"/>
    <property type="match status" value="1"/>
</dbReference>
<feature type="binding site" evidence="9">
    <location>
        <position position="17"/>
    </location>
    <ligand>
        <name>NADPH</name>
        <dbReference type="ChEBI" id="CHEBI:57783"/>
    </ligand>
</feature>
<dbReference type="Gene3D" id="3.40.50.720">
    <property type="entry name" value="NAD(P)-binding Rossmann-like Domain"/>
    <property type="match status" value="1"/>
</dbReference>
<keyword evidence="13" id="KW-0413">Isomerase</keyword>
<dbReference type="UniPathway" id="UPA00056">
    <property type="reaction ID" value="UER00092"/>
</dbReference>
<feature type="binding site" evidence="9">
    <location>
        <position position="221"/>
    </location>
    <ligand>
        <name>Mn(2+)</name>
        <dbReference type="ChEBI" id="CHEBI:29035"/>
    </ligand>
</feature>
<dbReference type="Proteomes" id="UP000053405">
    <property type="component" value="Unassembled WGS sequence"/>
</dbReference>
<feature type="binding site" evidence="9">
    <location>
        <position position="15"/>
    </location>
    <ligand>
        <name>NADPH</name>
        <dbReference type="ChEBI" id="CHEBI:57783"/>
    </ligand>
</feature>
<dbReference type="PANTHER" id="PTHR30525">
    <property type="entry name" value="1-DEOXY-D-XYLULOSE 5-PHOSPHATE REDUCTOISOMERASE"/>
    <property type="match status" value="1"/>
</dbReference>
<feature type="binding site" evidence="9">
    <location>
        <position position="176"/>
    </location>
    <ligand>
        <name>1-deoxy-D-xylulose 5-phosphate</name>
        <dbReference type="ChEBI" id="CHEBI:57792"/>
    </ligand>
</feature>
<feature type="binding site" evidence="9">
    <location>
        <position position="205"/>
    </location>
    <ligand>
        <name>NADPH</name>
        <dbReference type="ChEBI" id="CHEBI:57783"/>
    </ligand>
</feature>
<feature type="binding site" evidence="9">
    <location>
        <position position="150"/>
    </location>
    <ligand>
        <name>Mn(2+)</name>
        <dbReference type="ChEBI" id="CHEBI:29035"/>
    </ligand>
</feature>
<feature type="binding site" evidence="9">
    <location>
        <position position="217"/>
    </location>
    <ligand>
        <name>1-deoxy-D-xylulose 5-phosphate</name>
        <dbReference type="ChEBI" id="CHEBI:57792"/>
    </ligand>
</feature>
<feature type="binding site" evidence="9">
    <location>
        <position position="128"/>
    </location>
    <ligand>
        <name>NADPH</name>
        <dbReference type="ChEBI" id="CHEBI:57783"/>
    </ligand>
</feature>
<dbReference type="InterPro" id="IPR013512">
    <property type="entry name" value="DXP_reductoisomerase_N"/>
</dbReference>
<feature type="domain" description="1-deoxy-D-xylulose 5-phosphate reductoisomerase N-terminal" evidence="10">
    <location>
        <begin position="8"/>
        <end position="134"/>
    </location>
</feature>
<dbReference type="InterPro" id="IPR026877">
    <property type="entry name" value="DXPR_C"/>
</dbReference>
<evidence type="ECO:0000256" key="7">
    <source>
        <dbReference type="ARBA" id="ARBA00023229"/>
    </source>
</evidence>
<dbReference type="Pfam" id="PF13288">
    <property type="entry name" value="DXPR_C"/>
    <property type="match status" value="1"/>
</dbReference>
<dbReference type="EMBL" id="BANT01000045">
    <property type="protein sequence ID" value="GAC58647.1"/>
    <property type="molecule type" value="Genomic_DNA"/>
</dbReference>
<dbReference type="GO" id="GO:0030604">
    <property type="term" value="F:1-deoxy-D-xylulose-5-phosphate reductoisomerase activity"/>
    <property type="evidence" value="ECO:0007669"/>
    <property type="project" value="UniProtKB-UniRule"/>
</dbReference>
<dbReference type="InterPro" id="IPR003821">
    <property type="entry name" value="DXP_reductoisomerase"/>
</dbReference>
<feature type="domain" description="DXP reductoisomerase C-terminal" evidence="12">
    <location>
        <begin position="262"/>
        <end position="379"/>
    </location>
</feature>
<dbReference type="GO" id="GO:0030145">
    <property type="term" value="F:manganese ion binding"/>
    <property type="evidence" value="ECO:0007669"/>
    <property type="project" value="TreeGrafter"/>
</dbReference>
<evidence type="ECO:0000259" key="11">
    <source>
        <dbReference type="Pfam" id="PF08436"/>
    </source>
</evidence>
<comment type="similarity">
    <text evidence="2 9">Belongs to the DXR family.</text>
</comment>
<feature type="binding site" evidence="9">
    <location>
        <position position="16"/>
    </location>
    <ligand>
        <name>NADPH</name>
        <dbReference type="ChEBI" id="CHEBI:57783"/>
    </ligand>
</feature>
<evidence type="ECO:0000259" key="12">
    <source>
        <dbReference type="Pfam" id="PF13288"/>
    </source>
</evidence>
<proteinExistence type="inferred from homology"/>
<evidence type="ECO:0000256" key="9">
    <source>
        <dbReference type="HAMAP-Rule" id="MF_00183"/>
    </source>
</evidence>
<gene>
    <name evidence="9 13" type="primary">dxr</name>
    <name evidence="13" type="ORF">GOHSU_45_00120</name>
</gene>